<proteinExistence type="predicted"/>
<dbReference type="Proteomes" id="UP001152747">
    <property type="component" value="Unassembled WGS sequence"/>
</dbReference>
<evidence type="ECO:0000313" key="2">
    <source>
        <dbReference type="EMBL" id="CAI5453879.1"/>
    </source>
</evidence>
<feature type="compositionally biased region" description="Polar residues" evidence="1">
    <location>
        <begin position="1"/>
        <end position="36"/>
    </location>
</feature>
<name>A0A9P1N8P9_9PELO</name>
<feature type="region of interest" description="Disordered" evidence="1">
    <location>
        <begin position="1"/>
        <end position="44"/>
    </location>
</feature>
<evidence type="ECO:0000313" key="3">
    <source>
        <dbReference type="Proteomes" id="UP001152747"/>
    </source>
</evidence>
<evidence type="ECO:0000256" key="1">
    <source>
        <dbReference type="SAM" id="MobiDB-lite"/>
    </source>
</evidence>
<keyword evidence="3" id="KW-1185">Reference proteome</keyword>
<dbReference type="EMBL" id="CANHGI010000006">
    <property type="protein sequence ID" value="CAI5453879.1"/>
    <property type="molecule type" value="Genomic_DNA"/>
</dbReference>
<sequence>MGNVLSKSETTQENAEASPESNVTMKQMSNVSSKSESTQRKADATIKSNLNATINKELESRAGLFLGGSKSKPKPKLDEQNYSKQDLEAIEFVKSYITSNFKNVELLDGKCGKRVFIRRKK</sequence>
<dbReference type="AlphaFoldDB" id="A0A9P1N8P9"/>
<gene>
    <name evidence="2" type="ORF">CAMP_LOCUS16516</name>
</gene>
<protein>
    <submittedName>
        <fullName evidence="2">Uncharacterized protein</fullName>
    </submittedName>
</protein>
<reference evidence="2" key="1">
    <citation type="submission" date="2022-11" db="EMBL/GenBank/DDBJ databases">
        <authorList>
            <person name="Kikuchi T."/>
        </authorList>
    </citation>
    <scope>NUCLEOTIDE SEQUENCE</scope>
    <source>
        <strain evidence="2">PS1010</strain>
    </source>
</reference>
<organism evidence="2 3">
    <name type="scientific">Caenorhabditis angaria</name>
    <dbReference type="NCBI Taxonomy" id="860376"/>
    <lineage>
        <taxon>Eukaryota</taxon>
        <taxon>Metazoa</taxon>
        <taxon>Ecdysozoa</taxon>
        <taxon>Nematoda</taxon>
        <taxon>Chromadorea</taxon>
        <taxon>Rhabditida</taxon>
        <taxon>Rhabditina</taxon>
        <taxon>Rhabditomorpha</taxon>
        <taxon>Rhabditoidea</taxon>
        <taxon>Rhabditidae</taxon>
        <taxon>Peloderinae</taxon>
        <taxon>Caenorhabditis</taxon>
    </lineage>
</organism>
<comment type="caution">
    <text evidence="2">The sequence shown here is derived from an EMBL/GenBank/DDBJ whole genome shotgun (WGS) entry which is preliminary data.</text>
</comment>
<accession>A0A9P1N8P9</accession>